<dbReference type="AlphaFoldDB" id="A0A1B9J0F2"/>
<dbReference type="InterPro" id="IPR039146">
    <property type="entry name" value="GPANK1"/>
</dbReference>
<proteinExistence type="predicted"/>
<dbReference type="PANTHER" id="PTHR20923:SF1">
    <property type="entry name" value="G PATCH DOMAIN AND ANKYRIN REPEAT-CONTAINING PROTEIN 1"/>
    <property type="match status" value="1"/>
</dbReference>
<dbReference type="STRING" id="1331196.A0A1B9J0F2"/>
<feature type="compositionally biased region" description="Basic and acidic residues" evidence="1">
    <location>
        <begin position="380"/>
        <end position="389"/>
    </location>
</feature>
<evidence type="ECO:0000256" key="1">
    <source>
        <dbReference type="SAM" id="MobiDB-lite"/>
    </source>
</evidence>
<gene>
    <name evidence="2" type="ORF">L486_00922</name>
</gene>
<evidence type="ECO:0000313" key="3">
    <source>
        <dbReference type="Proteomes" id="UP000092583"/>
    </source>
</evidence>
<organism evidence="2 3">
    <name type="scientific">Kwoniella mangroviensis CBS 10435</name>
    <dbReference type="NCBI Taxonomy" id="1331196"/>
    <lineage>
        <taxon>Eukaryota</taxon>
        <taxon>Fungi</taxon>
        <taxon>Dikarya</taxon>
        <taxon>Basidiomycota</taxon>
        <taxon>Agaricomycotina</taxon>
        <taxon>Tremellomycetes</taxon>
        <taxon>Tremellales</taxon>
        <taxon>Cryptococcaceae</taxon>
        <taxon>Kwoniella</taxon>
    </lineage>
</organism>
<feature type="compositionally biased region" description="Acidic residues" evidence="1">
    <location>
        <begin position="325"/>
        <end position="336"/>
    </location>
</feature>
<feature type="region of interest" description="Disordered" evidence="1">
    <location>
        <begin position="272"/>
        <end position="432"/>
    </location>
</feature>
<reference evidence="3" key="2">
    <citation type="submission" date="2013-12" db="EMBL/GenBank/DDBJ databases">
        <title>Evolution of pathogenesis and genome organization in the Tremellales.</title>
        <authorList>
            <person name="Cuomo C."/>
            <person name="Litvintseva A."/>
            <person name="Heitman J."/>
            <person name="Chen Y."/>
            <person name="Sun S."/>
            <person name="Springer D."/>
            <person name="Dromer F."/>
            <person name="Young S."/>
            <person name="Zeng Q."/>
            <person name="Chapman S."/>
            <person name="Gujja S."/>
            <person name="Saif S."/>
            <person name="Birren B."/>
        </authorList>
    </citation>
    <scope>NUCLEOTIDE SEQUENCE [LARGE SCALE GENOMIC DNA]</scope>
    <source>
        <strain evidence="3">CBS 10435</strain>
    </source>
</reference>
<feature type="region of interest" description="Disordered" evidence="1">
    <location>
        <begin position="20"/>
        <end position="47"/>
    </location>
</feature>
<keyword evidence="3" id="KW-1185">Reference proteome</keyword>
<feature type="compositionally biased region" description="Low complexity" evidence="1">
    <location>
        <begin position="288"/>
        <end position="300"/>
    </location>
</feature>
<dbReference type="PANTHER" id="PTHR20923">
    <property type="entry name" value="BAT4 PROTEIN-RELATED"/>
    <property type="match status" value="1"/>
</dbReference>
<evidence type="ECO:0008006" key="4">
    <source>
        <dbReference type="Google" id="ProtNLM"/>
    </source>
</evidence>
<feature type="compositionally biased region" description="Basic residues" evidence="1">
    <location>
        <begin position="390"/>
        <end position="400"/>
    </location>
</feature>
<reference evidence="2 3" key="1">
    <citation type="submission" date="2013-07" db="EMBL/GenBank/DDBJ databases">
        <title>The Genome Sequence of Kwoniella mangroviensis CBS10435.</title>
        <authorList>
            <consortium name="The Broad Institute Genome Sequencing Platform"/>
            <person name="Cuomo C."/>
            <person name="Litvintseva A."/>
            <person name="Chen Y."/>
            <person name="Heitman J."/>
            <person name="Sun S."/>
            <person name="Springer D."/>
            <person name="Dromer F."/>
            <person name="Young S.K."/>
            <person name="Zeng Q."/>
            <person name="Gargeya S."/>
            <person name="Fitzgerald M."/>
            <person name="Abouelleil A."/>
            <person name="Alvarado L."/>
            <person name="Berlin A.M."/>
            <person name="Chapman S.B."/>
            <person name="Dewar J."/>
            <person name="Goldberg J."/>
            <person name="Griggs A."/>
            <person name="Gujja S."/>
            <person name="Hansen M."/>
            <person name="Howarth C."/>
            <person name="Imamovic A."/>
            <person name="Larimer J."/>
            <person name="McCowan C."/>
            <person name="Murphy C."/>
            <person name="Pearson M."/>
            <person name="Priest M."/>
            <person name="Roberts A."/>
            <person name="Saif S."/>
            <person name="Shea T."/>
            <person name="Sykes S."/>
            <person name="Wortman J."/>
            <person name="Nusbaum C."/>
            <person name="Birren B."/>
        </authorList>
    </citation>
    <scope>NUCLEOTIDE SEQUENCE [LARGE SCALE GENOMIC DNA]</scope>
    <source>
        <strain evidence="2 3">CBS 10435</strain>
    </source>
</reference>
<protein>
    <recommendedName>
        <fullName evidence="4">G-patch domain-containing protein</fullName>
    </recommendedName>
</protein>
<sequence>MTDAPPRAYRAGLGLPQAVIIRSNPGPSRPLHIFTEGNSSAESEEGEEAIRNAYRGVIPKETTWKEWNVNPTSHGPAKLVLPPKFVISSTQYDELGRSSNDGVDVLVDKGKARDEGEKKESGRDVADWYMSLAKSRSGSGTPVNGISANTDTNTNMALEVKTIIQDPSFQSVSSTSASIPATASSSSSTLPSSNFQKPLRVHSRDWFIRRALLHSSSSTPEPPSRTTSIGSLLNIDSSAPVKRHYEPQYVLGPENKGYEILKDRLGWHGGGLGKPDGWEASQKQPLESGSSASGSSAAVYKKGKGKEVLEIDDNGQPIIDLTLSSDEDSDDSEEEEEKKYGPGRTAPIPTMLKLDRKGLGHTHNSRNKNIESLAKKVTHSHKEIEDARRRSQYGRGKGHGKGLELGQKGKVKWKERDKKDRDERKAIKAALG</sequence>
<dbReference type="EMBL" id="KI669459">
    <property type="protein sequence ID" value="OCF61275.1"/>
    <property type="molecule type" value="Genomic_DNA"/>
</dbReference>
<evidence type="ECO:0000313" key="2">
    <source>
        <dbReference type="EMBL" id="OCF61275.1"/>
    </source>
</evidence>
<feature type="compositionally biased region" description="Basic and acidic residues" evidence="1">
    <location>
        <begin position="412"/>
        <end position="426"/>
    </location>
</feature>
<accession>A0A1B9J0F2</accession>
<name>A0A1B9J0F2_9TREE</name>
<dbReference type="Proteomes" id="UP000092583">
    <property type="component" value="Unassembled WGS sequence"/>
</dbReference>
<dbReference type="OrthoDB" id="2538319at2759"/>